<evidence type="ECO:0000256" key="15">
    <source>
        <dbReference type="ARBA" id="ARBA00037631"/>
    </source>
</evidence>
<feature type="transmembrane region" description="Helical" evidence="18">
    <location>
        <begin position="520"/>
        <end position="538"/>
    </location>
</feature>
<keyword evidence="13 17" id="KW-0624">Polysaccharide degradation</keyword>
<dbReference type="InterPro" id="IPR036259">
    <property type="entry name" value="MFS_trans_sf"/>
</dbReference>
<keyword evidence="11 17" id="KW-0119">Carbohydrate metabolism</keyword>
<dbReference type="GO" id="GO:0005576">
    <property type="term" value="C:extracellular region"/>
    <property type="evidence" value="ECO:0007669"/>
    <property type="project" value="UniProtKB-SubCell"/>
</dbReference>
<dbReference type="EC" id="4.2.2.10" evidence="16"/>
<keyword evidence="7 18" id="KW-1133">Transmembrane helix</keyword>
<keyword evidence="8 18" id="KW-0472">Membrane</keyword>
<evidence type="ECO:0000256" key="14">
    <source>
        <dbReference type="ARBA" id="ARBA00036818"/>
    </source>
</evidence>
<evidence type="ECO:0000256" key="7">
    <source>
        <dbReference type="ARBA" id="ARBA00022989"/>
    </source>
</evidence>
<dbReference type="EMBL" id="JACBAD010002056">
    <property type="protein sequence ID" value="KAF7118901.1"/>
    <property type="molecule type" value="Genomic_DNA"/>
</dbReference>
<evidence type="ECO:0000256" key="1">
    <source>
        <dbReference type="ARBA" id="ARBA00004370"/>
    </source>
</evidence>
<dbReference type="GO" id="GO:0022857">
    <property type="term" value="F:transmembrane transporter activity"/>
    <property type="evidence" value="ECO:0007669"/>
    <property type="project" value="InterPro"/>
</dbReference>
<dbReference type="FunFam" id="2.160.20.10:FF:000003">
    <property type="entry name" value="Pectin lyase F"/>
    <property type="match status" value="1"/>
</dbReference>
<protein>
    <recommendedName>
        <fullName evidence="16">pectin lyase</fullName>
        <ecNumber evidence="16">4.2.2.10</ecNumber>
    </recommendedName>
</protein>
<feature type="transmembrane region" description="Helical" evidence="18">
    <location>
        <begin position="544"/>
        <end position="567"/>
    </location>
</feature>
<feature type="signal peptide" evidence="19">
    <location>
        <begin position="1"/>
        <end position="19"/>
    </location>
</feature>
<dbReference type="GO" id="GO:0071555">
    <property type="term" value="P:cell wall organization"/>
    <property type="evidence" value="ECO:0007669"/>
    <property type="project" value="UniProtKB-KW"/>
</dbReference>
<evidence type="ECO:0000256" key="5">
    <source>
        <dbReference type="ARBA" id="ARBA00022692"/>
    </source>
</evidence>
<keyword evidence="6 19" id="KW-0732">Signal</keyword>
<dbReference type="GO" id="GO:0000272">
    <property type="term" value="P:polysaccharide catabolic process"/>
    <property type="evidence" value="ECO:0007669"/>
    <property type="project" value="UniProtKB-KW"/>
</dbReference>
<dbReference type="SMART" id="SM00656">
    <property type="entry name" value="Amb_all"/>
    <property type="match status" value="1"/>
</dbReference>
<evidence type="ECO:0000313" key="23">
    <source>
        <dbReference type="Proteomes" id="UP000630445"/>
    </source>
</evidence>
<keyword evidence="4 17" id="KW-0964">Secreted</keyword>
<feature type="transmembrane region" description="Helical" evidence="18">
    <location>
        <begin position="808"/>
        <end position="834"/>
    </location>
</feature>
<feature type="transmembrane region" description="Helical" evidence="18">
    <location>
        <begin position="712"/>
        <end position="733"/>
    </location>
</feature>
<dbReference type="OrthoDB" id="4498530at2759"/>
<keyword evidence="12" id="KW-0961">Cell wall biogenesis/degradation</keyword>
<keyword evidence="9" id="KW-1015">Disulfide bond</keyword>
<evidence type="ECO:0000313" key="21">
    <source>
        <dbReference type="EMBL" id="KAF7118901.1"/>
    </source>
</evidence>
<keyword evidence="5 18" id="KW-0812">Transmembrane</keyword>
<comment type="catalytic activity">
    <reaction evidence="14">
        <text>Eliminative cleavage of (1-&gt;4)-alpha-D-galacturonan methyl ester to give oligosaccharides with 4-deoxy-6-O-methyl-alpha-D-galact-4-enuronosyl groups at their non-reducing ends.</text>
        <dbReference type="EC" id="4.2.2.10"/>
    </reaction>
</comment>
<evidence type="ECO:0000256" key="4">
    <source>
        <dbReference type="ARBA" id="ARBA00022525"/>
    </source>
</evidence>
<evidence type="ECO:0000256" key="17">
    <source>
        <dbReference type="RuleBase" id="RU361173"/>
    </source>
</evidence>
<dbReference type="Gene3D" id="1.20.1250.20">
    <property type="entry name" value="MFS general substrate transporter like domains"/>
    <property type="match status" value="1"/>
</dbReference>
<evidence type="ECO:0000256" key="16">
    <source>
        <dbReference type="ARBA" id="ARBA00039082"/>
    </source>
</evidence>
<comment type="function">
    <text evidence="15">Pectinolytic enzymes consist of four classes of enzymes: pectin lyase, polygalacturonase, pectin methylesterase and rhamnogalacturonase. Among pectinolytic enzymes, pectin lyase is the most important in depolymerization of pectin, since it cleaves internal glycosidic bonds of highly methylated pectins.</text>
</comment>
<accession>A0A8H6UE20</accession>
<dbReference type="SUPFAM" id="SSF51126">
    <property type="entry name" value="Pectin lyase-like"/>
    <property type="match status" value="1"/>
</dbReference>
<keyword evidence="10 17" id="KW-0456">Lyase</keyword>
<proteinExistence type="inferred from homology"/>
<feature type="transmembrane region" description="Helical" evidence="18">
    <location>
        <begin position="784"/>
        <end position="802"/>
    </location>
</feature>
<keyword evidence="23" id="KW-1185">Reference proteome</keyword>
<evidence type="ECO:0000256" key="11">
    <source>
        <dbReference type="ARBA" id="ARBA00023277"/>
    </source>
</evidence>
<evidence type="ECO:0000256" key="12">
    <source>
        <dbReference type="ARBA" id="ARBA00023316"/>
    </source>
</evidence>
<feature type="transmembrane region" description="Helical" evidence="18">
    <location>
        <begin position="899"/>
        <end position="921"/>
    </location>
</feature>
<evidence type="ECO:0000256" key="19">
    <source>
        <dbReference type="SAM" id="SignalP"/>
    </source>
</evidence>
<feature type="transmembrane region" description="Helical" evidence="18">
    <location>
        <begin position="487"/>
        <end position="508"/>
    </location>
</feature>
<sequence>MKYRNLLAIVAGCIASTSAVSVSGAAEGFAKGVTGGGSATAVYPSTTAELVSYLGDSEARVIVLTKTFDFTGTEGTTTATGCAPWGTASACQLAINQNNWCTNYESDAPSVSVTYDNAGVLGITVNSNKSLLGSGSSGVIKGKGLRIVSGASNIIIQNIAITDINPQYVWGGDAITINDADMVWIDHVTTARIGRQHLVLGTSASNRVTISNNYFNGVTSYSATCDSYHYWGIYLDGSNDLVTMKGNYIYHFSGRSPKVQGNTLLHAVNNYWYDSTGHAFEIGSGGYVLAEGNVFQNIDTIVESPVDGQLFTSPDSTTNKVCSTYLGHVCQVNGFGSSGTFSQADTGFLANFAGKNIASASAYTVVQSSVPSSAGQGRPEPHRVRSAVELTEGVVGDNDGIRRARSDSRHHDPEFPSREIILNADEFATKYDLGDIRHLLRQGALLLDDPDSYMQREGLTEEDRAALANERFSQSRHIPFANSRSDYALHVGAFALGLPVAVFTILMSRTNASLEGRTQYAPILLYPFVFVVGLWLAHPLDTSVGRRGAACIGAVLLITSGLGRFFLQAQQAHVIDIIYFAGYGIIVCELSLYLAETSLPSSRRAVLSRFQLLHNAGFAIGTATLTNLSYLSSSITGPFVAIPGAICLLCFWMLPESPRLCIAQGDLRSAYETMCQLTKVKVQAARDTYQIYISAETGDHCLRLRDFLTVPALRRAALSSAAVAFACSLASIGESTPQPGVLGNTETYAAESGPLMMILILLDAIFTIRMYWMLIMSTSLKRRRLYLLVQMAMLVFLVLSQPASKQRWWIAVQCAAGYMLVALSAISQLITVIYTAEVFPLRYRSTYALCPFGQIMPANQETPALGMALGTSVWLLTTAILQLIDLYLPVPLSSVYVEISYPFIAFAFCAHVFALIAVYLLMVETHDRTLEEISAGFETPMRNILAYRIRLELPHILKRCLLGKRSPLQPFEESRYNTGGIVLPTTGDSL</sequence>
<feature type="domain" description="Pectate lyase" evidence="20">
    <location>
        <begin position="94"/>
        <end position="301"/>
    </location>
</feature>
<dbReference type="PANTHER" id="PTHR31683:SF16">
    <property type="entry name" value="PECTIN LYASE A-RELATED"/>
    <property type="match status" value="1"/>
</dbReference>
<dbReference type="PANTHER" id="PTHR31683">
    <property type="entry name" value="PECTATE LYASE 18-RELATED"/>
    <property type="match status" value="1"/>
</dbReference>
<evidence type="ECO:0000256" key="3">
    <source>
        <dbReference type="ARBA" id="ARBA00010980"/>
    </source>
</evidence>
<dbReference type="InterPro" id="IPR012334">
    <property type="entry name" value="Pectin_lyas_fold"/>
</dbReference>
<dbReference type="GO" id="GO:0047490">
    <property type="term" value="F:pectin lyase activity"/>
    <property type="evidence" value="ECO:0007669"/>
    <property type="project" value="UniProtKB-EC"/>
</dbReference>
<feature type="transmembrane region" description="Helical" evidence="18">
    <location>
        <begin position="635"/>
        <end position="654"/>
    </location>
</feature>
<dbReference type="GO" id="GO:0016020">
    <property type="term" value="C:membrane"/>
    <property type="evidence" value="ECO:0007669"/>
    <property type="project" value="UniProtKB-SubCell"/>
</dbReference>
<evidence type="ECO:0000256" key="10">
    <source>
        <dbReference type="ARBA" id="ARBA00023239"/>
    </source>
</evidence>
<evidence type="ECO:0000256" key="9">
    <source>
        <dbReference type="ARBA" id="ARBA00023157"/>
    </source>
</evidence>
<dbReference type="Proteomes" id="UP000662466">
    <property type="component" value="Unassembled WGS sequence"/>
</dbReference>
<comment type="subcellular location">
    <subcellularLocation>
        <location evidence="1">Membrane</location>
    </subcellularLocation>
    <subcellularLocation>
        <location evidence="2 17">Secreted</location>
    </subcellularLocation>
</comment>
<evidence type="ECO:0000256" key="8">
    <source>
        <dbReference type="ARBA" id="ARBA00023136"/>
    </source>
</evidence>
<feature type="transmembrane region" description="Helical" evidence="18">
    <location>
        <begin position="753"/>
        <end position="772"/>
    </location>
</feature>
<organism evidence="21 23">
    <name type="scientific">Aspergillus hiratsukae</name>
    <dbReference type="NCBI Taxonomy" id="1194566"/>
    <lineage>
        <taxon>Eukaryota</taxon>
        <taxon>Fungi</taxon>
        <taxon>Dikarya</taxon>
        <taxon>Ascomycota</taxon>
        <taxon>Pezizomycotina</taxon>
        <taxon>Eurotiomycetes</taxon>
        <taxon>Eurotiomycetidae</taxon>
        <taxon>Eurotiales</taxon>
        <taxon>Aspergillaceae</taxon>
        <taxon>Aspergillus</taxon>
        <taxon>Aspergillus subgen. Fumigati</taxon>
    </lineage>
</organism>
<dbReference type="Pfam" id="PF00544">
    <property type="entry name" value="Pectate_lyase_4"/>
    <property type="match status" value="1"/>
</dbReference>
<name>A0A8H6UE20_9EURO</name>
<dbReference type="Proteomes" id="UP000630445">
    <property type="component" value="Unassembled WGS sequence"/>
</dbReference>
<comment type="similarity">
    <text evidence="3 17">Belongs to the polysaccharide lyase 1 family.</text>
</comment>
<evidence type="ECO:0000256" key="2">
    <source>
        <dbReference type="ARBA" id="ARBA00004613"/>
    </source>
</evidence>
<dbReference type="InterPro" id="IPR002022">
    <property type="entry name" value="Pec_lyase"/>
</dbReference>
<evidence type="ECO:0000313" key="22">
    <source>
        <dbReference type="EMBL" id="KAF7169387.1"/>
    </source>
</evidence>
<evidence type="ECO:0000256" key="13">
    <source>
        <dbReference type="ARBA" id="ARBA00023326"/>
    </source>
</evidence>
<dbReference type="AlphaFoldDB" id="A0A8H6UE20"/>
<comment type="caution">
    <text evidence="21">The sequence shown here is derived from an EMBL/GenBank/DDBJ whole genome shotgun (WGS) entry which is preliminary data.</text>
</comment>
<dbReference type="Pfam" id="PF00083">
    <property type="entry name" value="Sugar_tr"/>
    <property type="match status" value="1"/>
</dbReference>
<dbReference type="EMBL" id="JACBAF010002040">
    <property type="protein sequence ID" value="KAF7169387.1"/>
    <property type="molecule type" value="Genomic_DNA"/>
</dbReference>
<dbReference type="Gene3D" id="2.160.20.10">
    <property type="entry name" value="Single-stranded right-handed beta-helix, Pectin lyase-like"/>
    <property type="match status" value="1"/>
</dbReference>
<feature type="transmembrane region" description="Helical" evidence="18">
    <location>
        <begin position="864"/>
        <end position="884"/>
    </location>
</feature>
<dbReference type="InterPro" id="IPR011050">
    <property type="entry name" value="Pectin_lyase_fold/virulence"/>
</dbReference>
<feature type="transmembrane region" description="Helical" evidence="18">
    <location>
        <begin position="574"/>
        <end position="595"/>
    </location>
</feature>
<evidence type="ECO:0000256" key="18">
    <source>
        <dbReference type="SAM" id="Phobius"/>
    </source>
</evidence>
<gene>
    <name evidence="21" type="ORF">CNMCM5793_008537</name>
    <name evidence="22" type="ORF">CNMCM6106_004312</name>
</gene>
<reference evidence="21" key="1">
    <citation type="submission" date="2020-06" db="EMBL/GenBank/DDBJ databases">
        <title>Draft genome sequences of strains closely related to Aspergillus parafelis and Aspergillus hiratsukae.</title>
        <authorList>
            <person name="Dos Santos R.A.C."/>
            <person name="Rivero-Menendez O."/>
            <person name="Steenwyk J.L."/>
            <person name="Mead M.E."/>
            <person name="Goldman G.H."/>
            <person name="Alastruey-Izquierdo A."/>
            <person name="Rokas A."/>
        </authorList>
    </citation>
    <scope>NUCLEOTIDE SEQUENCE</scope>
    <source>
        <strain evidence="21">CNM-CM5793</strain>
        <strain evidence="22">CNM-CM6106</strain>
    </source>
</reference>
<dbReference type="InterPro" id="IPR045032">
    <property type="entry name" value="PEL"/>
</dbReference>
<feature type="chain" id="PRO_5035102101" description="pectin lyase" evidence="19">
    <location>
        <begin position="20"/>
        <end position="990"/>
    </location>
</feature>
<dbReference type="InterPro" id="IPR005828">
    <property type="entry name" value="MFS_sugar_transport-like"/>
</dbReference>
<evidence type="ECO:0000256" key="6">
    <source>
        <dbReference type="ARBA" id="ARBA00022729"/>
    </source>
</evidence>
<evidence type="ECO:0000259" key="20">
    <source>
        <dbReference type="SMART" id="SM00656"/>
    </source>
</evidence>
<dbReference type="SUPFAM" id="SSF103473">
    <property type="entry name" value="MFS general substrate transporter"/>
    <property type="match status" value="1"/>
</dbReference>
<dbReference type="GO" id="GO:0030570">
    <property type="term" value="F:pectate lyase activity"/>
    <property type="evidence" value="ECO:0007669"/>
    <property type="project" value="InterPro"/>
</dbReference>